<accession>A0A9W9M7A5</accession>
<name>A0A9W9M7A5_9EURO</name>
<dbReference type="PANTHER" id="PTHR37017:SF11">
    <property type="entry name" value="ESTERASE_LIPASE_THIOESTERASE DOMAIN-CONTAINING PROTEIN"/>
    <property type="match status" value="1"/>
</dbReference>
<reference evidence="2" key="1">
    <citation type="submission" date="2022-12" db="EMBL/GenBank/DDBJ databases">
        <authorList>
            <person name="Petersen C."/>
        </authorList>
    </citation>
    <scope>NUCLEOTIDE SEQUENCE</scope>
    <source>
        <strain evidence="2">IBT 15544</strain>
    </source>
</reference>
<comment type="caution">
    <text evidence="2">The sequence shown here is derived from an EMBL/GenBank/DDBJ whole genome shotgun (WGS) entry which is preliminary data.</text>
</comment>
<feature type="domain" description="AB hydrolase-1" evidence="1">
    <location>
        <begin position="9"/>
        <end position="100"/>
    </location>
</feature>
<organism evidence="2 3">
    <name type="scientific">Penicillium cinerascens</name>
    <dbReference type="NCBI Taxonomy" id="70096"/>
    <lineage>
        <taxon>Eukaryota</taxon>
        <taxon>Fungi</taxon>
        <taxon>Dikarya</taxon>
        <taxon>Ascomycota</taxon>
        <taxon>Pezizomycotina</taxon>
        <taxon>Eurotiomycetes</taxon>
        <taxon>Eurotiomycetidae</taxon>
        <taxon>Eurotiales</taxon>
        <taxon>Aspergillaceae</taxon>
        <taxon>Penicillium</taxon>
    </lineage>
</organism>
<gene>
    <name evidence="2" type="ORF">N7498_010379</name>
</gene>
<sequence>MSVAEKPVFVFVPAACHTADTFDGILAKLTQKGFDYEAVPTPSVGTVPPNKGLHADIDYSKALLQDLADKGRQVVLVTHSYGGMVGAGAAKGLGYSQHSKAGSPGEVIMDDGYTYSSQQEVVFYHDMSPEEQQAAIGKPKGQPTQTFLEPAGLPLVFQEAFAKTLGNPVAFHTDGSHSAFLSVPDQVVEGLELALKEGRNRAELM</sequence>
<evidence type="ECO:0000313" key="2">
    <source>
        <dbReference type="EMBL" id="KAJ5191394.1"/>
    </source>
</evidence>
<dbReference type="OrthoDB" id="1263307at2759"/>
<reference evidence="2" key="2">
    <citation type="journal article" date="2023" name="IMA Fungus">
        <title>Comparative genomic study of the Penicillium genus elucidates a diverse pangenome and 15 lateral gene transfer events.</title>
        <authorList>
            <person name="Petersen C."/>
            <person name="Sorensen T."/>
            <person name="Nielsen M.R."/>
            <person name="Sondergaard T.E."/>
            <person name="Sorensen J.L."/>
            <person name="Fitzpatrick D.A."/>
            <person name="Frisvad J.C."/>
            <person name="Nielsen K.L."/>
        </authorList>
    </citation>
    <scope>NUCLEOTIDE SEQUENCE</scope>
    <source>
        <strain evidence="2">IBT 15544</strain>
    </source>
</reference>
<dbReference type="RefSeq" id="XP_058304334.1">
    <property type="nucleotide sequence ID" value="XM_058457435.1"/>
</dbReference>
<dbReference type="AlphaFoldDB" id="A0A9W9M7A5"/>
<dbReference type="Pfam" id="PF12697">
    <property type="entry name" value="Abhydrolase_6"/>
    <property type="match status" value="1"/>
</dbReference>
<dbReference type="InterPro" id="IPR052897">
    <property type="entry name" value="Sec-Metab_Biosynth_Hydrolase"/>
</dbReference>
<dbReference type="EMBL" id="JAPQKR010000016">
    <property type="protein sequence ID" value="KAJ5191394.1"/>
    <property type="molecule type" value="Genomic_DNA"/>
</dbReference>
<dbReference type="GO" id="GO:0072330">
    <property type="term" value="P:monocarboxylic acid biosynthetic process"/>
    <property type="evidence" value="ECO:0007669"/>
    <property type="project" value="UniProtKB-ARBA"/>
</dbReference>
<proteinExistence type="predicted"/>
<dbReference type="Proteomes" id="UP001150904">
    <property type="component" value="Unassembled WGS sequence"/>
</dbReference>
<evidence type="ECO:0000259" key="1">
    <source>
        <dbReference type="Pfam" id="PF12697"/>
    </source>
</evidence>
<dbReference type="GeneID" id="83184736"/>
<keyword evidence="3" id="KW-1185">Reference proteome</keyword>
<dbReference type="PANTHER" id="PTHR37017">
    <property type="entry name" value="AB HYDROLASE-1 DOMAIN-CONTAINING PROTEIN-RELATED"/>
    <property type="match status" value="1"/>
</dbReference>
<dbReference type="GO" id="GO:0017000">
    <property type="term" value="P:antibiotic biosynthetic process"/>
    <property type="evidence" value="ECO:0007669"/>
    <property type="project" value="UniProtKB-ARBA"/>
</dbReference>
<dbReference type="InterPro" id="IPR029058">
    <property type="entry name" value="AB_hydrolase_fold"/>
</dbReference>
<dbReference type="InterPro" id="IPR000073">
    <property type="entry name" value="AB_hydrolase_1"/>
</dbReference>
<dbReference type="Gene3D" id="3.40.50.1820">
    <property type="entry name" value="alpha/beta hydrolase"/>
    <property type="match status" value="1"/>
</dbReference>
<evidence type="ECO:0000313" key="3">
    <source>
        <dbReference type="Proteomes" id="UP001150904"/>
    </source>
</evidence>
<protein>
    <recommendedName>
        <fullName evidence="1">AB hydrolase-1 domain-containing protein</fullName>
    </recommendedName>
</protein>
<dbReference type="SUPFAM" id="SSF53474">
    <property type="entry name" value="alpha/beta-Hydrolases"/>
    <property type="match status" value="1"/>
</dbReference>